<evidence type="ECO:0000256" key="3">
    <source>
        <dbReference type="SAM" id="Phobius"/>
    </source>
</evidence>
<dbReference type="Proteomes" id="UP000198846">
    <property type="component" value="Unassembled WGS sequence"/>
</dbReference>
<feature type="transmembrane region" description="Helical" evidence="3">
    <location>
        <begin position="84"/>
        <end position="103"/>
    </location>
</feature>
<dbReference type="AlphaFoldDB" id="A0A1H4BT55"/>
<gene>
    <name evidence="5" type="ORF">SAMN04487990_11612</name>
</gene>
<dbReference type="Pfam" id="PF00149">
    <property type="entry name" value="Metallophos"/>
    <property type="match status" value="1"/>
</dbReference>
<dbReference type="CDD" id="cd07385">
    <property type="entry name" value="MPP_YkuE_C"/>
    <property type="match status" value="1"/>
</dbReference>
<evidence type="ECO:0000313" key="6">
    <source>
        <dbReference type="Proteomes" id="UP000198846"/>
    </source>
</evidence>
<protein>
    <recommendedName>
        <fullName evidence="4">Calcineurin-like phosphoesterase domain-containing protein</fullName>
    </recommendedName>
</protein>
<accession>A0A1H4BT55</accession>
<dbReference type="Gene3D" id="3.60.21.10">
    <property type="match status" value="1"/>
</dbReference>
<dbReference type="EMBL" id="FNQK01000016">
    <property type="protein sequence ID" value="SEA51288.1"/>
    <property type="molecule type" value="Genomic_DNA"/>
</dbReference>
<feature type="transmembrane region" description="Helical" evidence="3">
    <location>
        <begin position="46"/>
        <end position="64"/>
    </location>
</feature>
<feature type="transmembrane region" description="Helical" evidence="3">
    <location>
        <begin position="135"/>
        <end position="156"/>
    </location>
</feature>
<evidence type="ECO:0000256" key="1">
    <source>
        <dbReference type="ARBA" id="ARBA00022723"/>
    </source>
</evidence>
<dbReference type="GO" id="GO:0016020">
    <property type="term" value="C:membrane"/>
    <property type="evidence" value="ECO:0007669"/>
    <property type="project" value="GOC"/>
</dbReference>
<evidence type="ECO:0000259" key="4">
    <source>
        <dbReference type="Pfam" id="PF00149"/>
    </source>
</evidence>
<keyword evidence="6" id="KW-1185">Reference proteome</keyword>
<dbReference type="PANTHER" id="PTHR31302:SF31">
    <property type="entry name" value="PHOSPHODIESTERASE YAEI"/>
    <property type="match status" value="1"/>
</dbReference>
<dbReference type="InterPro" id="IPR029052">
    <property type="entry name" value="Metallo-depent_PP-like"/>
</dbReference>
<keyword evidence="3" id="KW-0812">Transmembrane</keyword>
<reference evidence="5 6" key="1">
    <citation type="submission" date="2016-10" db="EMBL/GenBank/DDBJ databases">
        <authorList>
            <person name="de Groot N.N."/>
        </authorList>
    </citation>
    <scope>NUCLEOTIDE SEQUENCE [LARGE SCALE GENOMIC DNA]</scope>
    <source>
        <strain evidence="5 6">DSM 23842</strain>
    </source>
</reference>
<organism evidence="5 6">
    <name type="scientific">Bizionia paragorgiae</name>
    <dbReference type="NCBI Taxonomy" id="283786"/>
    <lineage>
        <taxon>Bacteria</taxon>
        <taxon>Pseudomonadati</taxon>
        <taxon>Bacteroidota</taxon>
        <taxon>Flavobacteriia</taxon>
        <taxon>Flavobacteriales</taxon>
        <taxon>Flavobacteriaceae</taxon>
        <taxon>Bizionia</taxon>
    </lineage>
</organism>
<name>A0A1H4BT55_BIZPA</name>
<feature type="transmembrane region" description="Helical" evidence="3">
    <location>
        <begin position="17"/>
        <end position="34"/>
    </location>
</feature>
<dbReference type="SUPFAM" id="SSF56300">
    <property type="entry name" value="Metallo-dependent phosphatases"/>
    <property type="match status" value="1"/>
</dbReference>
<dbReference type="InterPro" id="IPR004843">
    <property type="entry name" value="Calcineurin-like_PHP"/>
</dbReference>
<dbReference type="PANTHER" id="PTHR31302">
    <property type="entry name" value="TRANSMEMBRANE PROTEIN WITH METALLOPHOSPHOESTERASE DOMAIN-RELATED"/>
    <property type="match status" value="1"/>
</dbReference>
<dbReference type="GO" id="GO:0008758">
    <property type="term" value="F:UDP-2,3-diacylglucosamine hydrolase activity"/>
    <property type="evidence" value="ECO:0007669"/>
    <property type="project" value="TreeGrafter"/>
</dbReference>
<sequence length="429" mass="48778">MNLKPVILTCKTQSLTMLQWLIFILVYLVIDYYAFQSVKTITKKRVVYALYWVLSGLVIGNLFYQMVLNADAAVRVLTPIKSYAFGFVLSVFVPKLILIFFLIGEDAIRLLRALYRKIVGAKTQQSGFIASRRKFISRLALGIAALPFGALLYGMYKGKYNFKVLTYTLTFNDLPKAFDGYKITQISDVHAGSFDDPEKIDYAINLINKQKSDAILFTGDMVNNFANEMQPWAPTFGKLQAKDGIFSVLGNHDYGDYVDWSSQAKKEENLKELITLQKNMGFDVLLNESRFIERQGERIAIVGVENWGEGGFKKAGDLKKASAALNPNDFKILLSHDPSHWEAKVVDDHYHYHLTLSGHTHGMQFGIEIPGWFKWSPASFRYNQWAGIYRKKEQYINVNRGFGYLAYPGRFGIWPEITVIELKKGGVVA</sequence>
<keyword evidence="3" id="KW-1133">Transmembrane helix</keyword>
<keyword evidence="1" id="KW-0479">Metal-binding</keyword>
<dbReference type="GO" id="GO:0009245">
    <property type="term" value="P:lipid A biosynthetic process"/>
    <property type="evidence" value="ECO:0007669"/>
    <property type="project" value="TreeGrafter"/>
</dbReference>
<proteinExistence type="predicted"/>
<keyword evidence="2" id="KW-0378">Hydrolase</keyword>
<keyword evidence="3" id="KW-0472">Membrane</keyword>
<evidence type="ECO:0000256" key="2">
    <source>
        <dbReference type="ARBA" id="ARBA00022801"/>
    </source>
</evidence>
<dbReference type="GO" id="GO:0046872">
    <property type="term" value="F:metal ion binding"/>
    <property type="evidence" value="ECO:0007669"/>
    <property type="project" value="UniProtKB-KW"/>
</dbReference>
<feature type="domain" description="Calcineurin-like phosphoesterase" evidence="4">
    <location>
        <begin position="182"/>
        <end position="362"/>
    </location>
</feature>
<dbReference type="STRING" id="283786.SAMN04487990_11612"/>
<dbReference type="InterPro" id="IPR051158">
    <property type="entry name" value="Metallophosphoesterase_sf"/>
</dbReference>
<evidence type="ECO:0000313" key="5">
    <source>
        <dbReference type="EMBL" id="SEA51288.1"/>
    </source>
</evidence>